<dbReference type="EMBL" id="CM009307">
    <property type="protein sequence ID" value="PNS94479.1"/>
    <property type="molecule type" value="Genomic_DNA"/>
</dbReference>
<evidence type="ECO:0000313" key="9">
    <source>
        <dbReference type="Proteomes" id="UP000006729"/>
    </source>
</evidence>
<feature type="transmembrane region" description="Helical" evidence="6">
    <location>
        <begin position="139"/>
        <end position="159"/>
    </location>
</feature>
<evidence type="ECO:0000256" key="5">
    <source>
        <dbReference type="ARBA" id="ARBA00023136"/>
    </source>
</evidence>
<dbReference type="STRING" id="3694.B9N819"/>
<evidence type="ECO:0000256" key="3">
    <source>
        <dbReference type="ARBA" id="ARBA00022840"/>
    </source>
</evidence>
<accession>B9N819</accession>
<dbReference type="Gene3D" id="3.40.50.300">
    <property type="entry name" value="P-loop containing nucleotide triphosphate hydrolases"/>
    <property type="match status" value="2"/>
</dbReference>
<dbReference type="PANTHER" id="PTHR24223">
    <property type="entry name" value="ATP-BINDING CASSETTE SUB-FAMILY C"/>
    <property type="match status" value="1"/>
</dbReference>
<feature type="transmembrane region" description="Helical" evidence="6">
    <location>
        <begin position="28"/>
        <end position="49"/>
    </location>
</feature>
<dbReference type="InterPro" id="IPR027417">
    <property type="entry name" value="P-loop_NTPase"/>
</dbReference>
<dbReference type="FunFam" id="3.40.50.300:FF:004213">
    <property type="entry name" value="Protein CBR-MRP-3"/>
    <property type="match status" value="1"/>
</dbReference>
<dbReference type="Pfam" id="PF00005">
    <property type="entry name" value="ABC_tran"/>
    <property type="match status" value="1"/>
</dbReference>
<evidence type="ECO:0000256" key="2">
    <source>
        <dbReference type="ARBA" id="ARBA00022741"/>
    </source>
</evidence>
<dbReference type="InterPro" id="IPR036640">
    <property type="entry name" value="ABC1_TM_sf"/>
</dbReference>
<name>B9N819_POPTR</name>
<dbReference type="SUPFAM" id="SSF52540">
    <property type="entry name" value="P-loop containing nucleoside triphosphate hydrolases"/>
    <property type="match status" value="1"/>
</dbReference>
<gene>
    <name evidence="8" type="ORF">POPTR_018G149600</name>
</gene>
<dbReference type="GO" id="GO:0005524">
    <property type="term" value="F:ATP binding"/>
    <property type="evidence" value="ECO:0007669"/>
    <property type="project" value="UniProtKB-KW"/>
</dbReference>
<evidence type="ECO:0000256" key="1">
    <source>
        <dbReference type="ARBA" id="ARBA00022692"/>
    </source>
</evidence>
<dbReference type="InterPro" id="IPR050173">
    <property type="entry name" value="ABC_transporter_C-like"/>
</dbReference>
<keyword evidence="1 6" id="KW-0812">Transmembrane</keyword>
<feature type="transmembrane region" description="Helical" evidence="6">
    <location>
        <begin position="114"/>
        <end position="133"/>
    </location>
</feature>
<evidence type="ECO:0000259" key="7">
    <source>
        <dbReference type="Pfam" id="PF00005"/>
    </source>
</evidence>
<evidence type="ECO:0000313" key="8">
    <source>
        <dbReference type="EMBL" id="PNS94479.1"/>
    </source>
</evidence>
<dbReference type="eggNOG" id="KOG0054">
    <property type="taxonomic scope" value="Eukaryota"/>
</dbReference>
<dbReference type="InterPro" id="IPR003439">
    <property type="entry name" value="ABC_transporter-like_ATP-bd"/>
</dbReference>
<reference evidence="8 9" key="1">
    <citation type="journal article" date="2006" name="Science">
        <title>The genome of black cottonwood, Populus trichocarpa (Torr. &amp; Gray).</title>
        <authorList>
            <person name="Tuskan G.A."/>
            <person name="Difazio S."/>
            <person name="Jansson S."/>
            <person name="Bohlmann J."/>
            <person name="Grigoriev I."/>
            <person name="Hellsten U."/>
            <person name="Putnam N."/>
            <person name="Ralph S."/>
            <person name="Rombauts S."/>
            <person name="Salamov A."/>
            <person name="Schein J."/>
            <person name="Sterck L."/>
            <person name="Aerts A."/>
            <person name="Bhalerao R.R."/>
            <person name="Bhalerao R.P."/>
            <person name="Blaudez D."/>
            <person name="Boerjan W."/>
            <person name="Brun A."/>
            <person name="Brunner A."/>
            <person name="Busov V."/>
            <person name="Campbell M."/>
            <person name="Carlson J."/>
            <person name="Chalot M."/>
            <person name="Chapman J."/>
            <person name="Chen G.L."/>
            <person name="Cooper D."/>
            <person name="Coutinho P.M."/>
            <person name="Couturier J."/>
            <person name="Covert S."/>
            <person name="Cronk Q."/>
            <person name="Cunningham R."/>
            <person name="Davis J."/>
            <person name="Degroeve S."/>
            <person name="Dejardin A."/>
            <person name="Depamphilis C."/>
            <person name="Detter J."/>
            <person name="Dirks B."/>
            <person name="Dubchak I."/>
            <person name="Duplessis S."/>
            <person name="Ehlting J."/>
            <person name="Ellis B."/>
            <person name="Gendler K."/>
            <person name="Goodstein D."/>
            <person name="Gribskov M."/>
            <person name="Grimwood J."/>
            <person name="Groover A."/>
            <person name="Gunter L."/>
            <person name="Hamberger B."/>
            <person name="Heinze B."/>
            <person name="Helariutta Y."/>
            <person name="Henrissat B."/>
            <person name="Holligan D."/>
            <person name="Holt R."/>
            <person name="Huang W."/>
            <person name="Islam-Faridi N."/>
            <person name="Jones S."/>
            <person name="Jones-Rhoades M."/>
            <person name="Jorgensen R."/>
            <person name="Joshi C."/>
            <person name="Kangasjarvi J."/>
            <person name="Karlsson J."/>
            <person name="Kelleher C."/>
            <person name="Kirkpatrick R."/>
            <person name="Kirst M."/>
            <person name="Kohler A."/>
            <person name="Kalluri U."/>
            <person name="Larimer F."/>
            <person name="Leebens-Mack J."/>
            <person name="Leple J.C."/>
            <person name="Locascio P."/>
            <person name="Lou Y."/>
            <person name="Lucas S."/>
            <person name="Martin F."/>
            <person name="Montanini B."/>
            <person name="Napoli C."/>
            <person name="Nelson D.R."/>
            <person name="Nelson C."/>
            <person name="Nieminen K."/>
            <person name="Nilsson O."/>
            <person name="Pereda V."/>
            <person name="Peter G."/>
            <person name="Philippe R."/>
            <person name="Pilate G."/>
            <person name="Poliakov A."/>
            <person name="Razumovskaya J."/>
            <person name="Richardson P."/>
            <person name="Rinaldi C."/>
            <person name="Ritland K."/>
            <person name="Rouze P."/>
            <person name="Ryaboy D."/>
            <person name="Schmutz J."/>
            <person name="Schrader J."/>
            <person name="Segerman B."/>
            <person name="Shin H."/>
            <person name="Siddiqui A."/>
            <person name="Sterky F."/>
            <person name="Terry A."/>
            <person name="Tsai C.J."/>
            <person name="Uberbacher E."/>
            <person name="Unneberg P."/>
            <person name="Vahala J."/>
            <person name="Wall K."/>
            <person name="Wessler S."/>
            <person name="Yang G."/>
            <person name="Yin T."/>
            <person name="Douglas C."/>
            <person name="Marra M."/>
            <person name="Sandberg G."/>
            <person name="Van de Peer Y."/>
            <person name="Rokhsar D."/>
        </authorList>
    </citation>
    <scope>NUCLEOTIDE SEQUENCE [LARGE SCALE GENOMIC DNA]</scope>
    <source>
        <strain evidence="9">cv. Nisqually</strain>
    </source>
</reference>
<keyword evidence="3" id="KW-0067">ATP-binding</keyword>
<dbReference type="PANTHER" id="PTHR24223:SF222">
    <property type="entry name" value="OS01G0902100 PROTEIN"/>
    <property type="match status" value="1"/>
</dbReference>
<dbReference type="InParanoid" id="B9N819"/>
<keyword evidence="9" id="KW-1185">Reference proteome</keyword>
<dbReference type="GO" id="GO:0016020">
    <property type="term" value="C:membrane"/>
    <property type="evidence" value="ECO:0007669"/>
    <property type="project" value="InterPro"/>
</dbReference>
<dbReference type="GO" id="GO:0016887">
    <property type="term" value="F:ATP hydrolysis activity"/>
    <property type="evidence" value="ECO:0007669"/>
    <property type="project" value="InterPro"/>
</dbReference>
<dbReference type="AlphaFoldDB" id="B9N819"/>
<keyword evidence="5 6" id="KW-0472">Membrane</keyword>
<dbReference type="Gene3D" id="1.20.1560.10">
    <property type="entry name" value="ABC transporter type 1, transmembrane domain"/>
    <property type="match status" value="1"/>
</dbReference>
<keyword evidence="4 6" id="KW-1133">Transmembrane helix</keyword>
<feature type="domain" description="ABC transporter" evidence="7">
    <location>
        <begin position="220"/>
        <end position="252"/>
    </location>
</feature>
<sequence length="347" mass="38665">MGSNYWIAWETKKEGRSSTDQATVDFDISYRIAGLVFALIQLVSVIALMSQDGLNSKGSTSAPLLGNNCWVVPIRCFNKDEKLYTKNLGLVDDFSRISFHNSTTMEWLCVRMNFLLNLGFFVVLMILVTVSGSDTNRSLAGLAVTYGLKINILQAWVIWNACNVENKMISVERIILFSCIPSEAPSVLKDRSPEPKWAETGCIEIRNLEVLYDPALPPVLKGINCTLPGQKKMGIVGRTGSGKSTLIQALFGWNNLDPVQHHNNEEICEKVPFGWDSKTRSEDFDVQVSEEGENWSPGFCLARTLLHKRKILVLDEATALIDSATDSIIKHCRKKQMNAQSSMLLIG</sequence>
<evidence type="ECO:0000256" key="6">
    <source>
        <dbReference type="SAM" id="Phobius"/>
    </source>
</evidence>
<evidence type="ECO:0000256" key="4">
    <source>
        <dbReference type="ARBA" id="ARBA00022989"/>
    </source>
</evidence>
<organism evidence="8 9">
    <name type="scientific">Populus trichocarpa</name>
    <name type="common">Western balsam poplar</name>
    <name type="synonym">Populus balsamifera subsp. trichocarpa</name>
    <dbReference type="NCBI Taxonomy" id="3694"/>
    <lineage>
        <taxon>Eukaryota</taxon>
        <taxon>Viridiplantae</taxon>
        <taxon>Streptophyta</taxon>
        <taxon>Embryophyta</taxon>
        <taxon>Tracheophyta</taxon>
        <taxon>Spermatophyta</taxon>
        <taxon>Magnoliopsida</taxon>
        <taxon>eudicotyledons</taxon>
        <taxon>Gunneridae</taxon>
        <taxon>Pentapetalae</taxon>
        <taxon>rosids</taxon>
        <taxon>fabids</taxon>
        <taxon>Malpighiales</taxon>
        <taxon>Salicaceae</taxon>
        <taxon>Saliceae</taxon>
        <taxon>Populus</taxon>
    </lineage>
</organism>
<protein>
    <recommendedName>
        <fullName evidence="7">ABC transporter domain-containing protein</fullName>
    </recommendedName>
</protein>
<proteinExistence type="predicted"/>
<keyword evidence="2" id="KW-0547">Nucleotide-binding</keyword>
<dbReference type="HOGENOM" id="CLU_800227_0_0_1"/>
<dbReference type="Proteomes" id="UP000006729">
    <property type="component" value="Chromosome 18"/>
</dbReference>
<dbReference type="SUPFAM" id="SSF90123">
    <property type="entry name" value="ABC transporter transmembrane region"/>
    <property type="match status" value="1"/>
</dbReference>